<dbReference type="SUPFAM" id="SSF54427">
    <property type="entry name" value="NTF2-like"/>
    <property type="match status" value="2"/>
</dbReference>
<accession>A0ABV3P5L2</accession>
<reference evidence="4 5" key="1">
    <citation type="submission" date="2024-07" db="EMBL/GenBank/DDBJ databases">
        <authorList>
            <person name="Thanompreechachai J."/>
            <person name="Duangmal K."/>
        </authorList>
    </citation>
    <scope>NUCLEOTIDE SEQUENCE [LARGE SCALE GENOMIC DNA]</scope>
    <source>
        <strain evidence="4 5">KCTC 19886</strain>
    </source>
</reference>
<feature type="signal peptide" evidence="2">
    <location>
        <begin position="1"/>
        <end position="19"/>
    </location>
</feature>
<dbReference type="Proteomes" id="UP001555826">
    <property type="component" value="Unassembled WGS sequence"/>
</dbReference>
<evidence type="ECO:0000256" key="2">
    <source>
        <dbReference type="SAM" id="SignalP"/>
    </source>
</evidence>
<evidence type="ECO:0000313" key="4">
    <source>
        <dbReference type="EMBL" id="MEW9264797.1"/>
    </source>
</evidence>
<sequence length="272" mass="28598">MRSRLLVLAAAGLATAVLAGCSGSSAADPAPSPSSTSPSTSTASPAGDDRLDRTAEQANLAVVDQLFRTAPPGLTAGNRAVVARTAADGPYVAVHWHDAQDPSQAWSGTARVDLFRLDAGKVVQHWALSQDVPAAGASGHTMFDDAWTGTPATLTEEQEERQRQFAVGAYDTLFRDQDVTVLDRSFDPDYRQHNPLVPDGTAPLKQFFAGSSFPPQESALSLSDGDVVWTFSRPVGGAAQDFTAADLFRVVDGKIVEHWDVVPVAAVGPTAA</sequence>
<dbReference type="RefSeq" id="WP_367637612.1">
    <property type="nucleotide sequence ID" value="NZ_JBFNQN010000005.1"/>
</dbReference>
<dbReference type="PROSITE" id="PS51257">
    <property type="entry name" value="PROKAR_LIPOPROTEIN"/>
    <property type="match status" value="1"/>
</dbReference>
<dbReference type="EMBL" id="JBFNQN010000005">
    <property type="protein sequence ID" value="MEW9264797.1"/>
    <property type="molecule type" value="Genomic_DNA"/>
</dbReference>
<evidence type="ECO:0000259" key="3">
    <source>
        <dbReference type="Pfam" id="PF12680"/>
    </source>
</evidence>
<dbReference type="Pfam" id="PF12680">
    <property type="entry name" value="SnoaL_2"/>
    <property type="match status" value="1"/>
</dbReference>
<comment type="caution">
    <text evidence="4">The sequence shown here is derived from an EMBL/GenBank/DDBJ whole genome shotgun (WGS) entry which is preliminary data.</text>
</comment>
<name>A0ABV3P5L2_9ACTN</name>
<feature type="domain" description="SnoaL-like" evidence="3">
    <location>
        <begin position="170"/>
        <end position="258"/>
    </location>
</feature>
<dbReference type="InterPro" id="IPR037401">
    <property type="entry name" value="SnoaL-like"/>
</dbReference>
<gene>
    <name evidence="4" type="ORF">AB1207_08565</name>
</gene>
<keyword evidence="5" id="KW-1185">Reference proteome</keyword>
<keyword evidence="2" id="KW-0732">Signal</keyword>
<evidence type="ECO:0000313" key="5">
    <source>
        <dbReference type="Proteomes" id="UP001555826"/>
    </source>
</evidence>
<dbReference type="Gene3D" id="3.10.450.50">
    <property type="match status" value="2"/>
</dbReference>
<protein>
    <submittedName>
        <fullName evidence="4">Nuclear transport factor 2 family protein</fullName>
    </submittedName>
</protein>
<feature type="compositionally biased region" description="Low complexity" evidence="1">
    <location>
        <begin position="22"/>
        <end position="46"/>
    </location>
</feature>
<proteinExistence type="predicted"/>
<evidence type="ECO:0000256" key="1">
    <source>
        <dbReference type="SAM" id="MobiDB-lite"/>
    </source>
</evidence>
<feature type="chain" id="PRO_5045927413" evidence="2">
    <location>
        <begin position="20"/>
        <end position="272"/>
    </location>
</feature>
<dbReference type="InterPro" id="IPR032710">
    <property type="entry name" value="NTF2-like_dom_sf"/>
</dbReference>
<feature type="region of interest" description="Disordered" evidence="1">
    <location>
        <begin position="22"/>
        <end position="49"/>
    </location>
</feature>
<organism evidence="4 5">
    <name type="scientific">Kineococcus endophyticus</name>
    <dbReference type="NCBI Taxonomy" id="1181883"/>
    <lineage>
        <taxon>Bacteria</taxon>
        <taxon>Bacillati</taxon>
        <taxon>Actinomycetota</taxon>
        <taxon>Actinomycetes</taxon>
        <taxon>Kineosporiales</taxon>
        <taxon>Kineosporiaceae</taxon>
        <taxon>Kineococcus</taxon>
    </lineage>
</organism>